<evidence type="ECO:0000313" key="2">
    <source>
        <dbReference type="Proteomes" id="UP000223913"/>
    </source>
</evidence>
<gene>
    <name evidence="1" type="ORF">CRP01_10655</name>
</gene>
<evidence type="ECO:0000313" key="1">
    <source>
        <dbReference type="EMBL" id="PHN06745.1"/>
    </source>
</evidence>
<dbReference type="SUPFAM" id="SSF56752">
    <property type="entry name" value="D-aminoacid aminotransferase-like PLP-dependent enzymes"/>
    <property type="match status" value="1"/>
</dbReference>
<dbReference type="AlphaFoldDB" id="A0A2D0NE35"/>
<dbReference type="EMBL" id="PDUD01000017">
    <property type="protein sequence ID" value="PHN06745.1"/>
    <property type="molecule type" value="Genomic_DNA"/>
</dbReference>
<dbReference type="OrthoDB" id="1148709at2"/>
<name>A0A2D0NE35_FLAN2</name>
<reference evidence="1 2" key="1">
    <citation type="submission" date="2017-10" db="EMBL/GenBank/DDBJ databases">
        <title>The draft genome sequence of Lewinella nigricans NBRC 102662.</title>
        <authorList>
            <person name="Wang K."/>
        </authorList>
    </citation>
    <scope>NUCLEOTIDE SEQUENCE [LARGE SCALE GENOMIC DNA]</scope>
    <source>
        <strain evidence="1 2">NBRC 102662</strain>
    </source>
</reference>
<dbReference type="InterPro" id="IPR043131">
    <property type="entry name" value="BCAT-like_N"/>
</dbReference>
<dbReference type="GO" id="GO:0003824">
    <property type="term" value="F:catalytic activity"/>
    <property type="evidence" value="ECO:0007669"/>
    <property type="project" value="InterPro"/>
</dbReference>
<sequence>MMTGQQAPRLLETIRLENGRMPYLAAHQARLNASHRYYYDQYPAIDLSEAIDIPNSYKEGLFKLRVVYGAAIEEIDIQPYRIRPVTAVQLVQADNVQYAHKYADREALQQLFRDRTYGDDVLLIRDGLLTDTSYANIALFDGSKWFTPARPLLPGTARGRYLRAGLIHAADIHVQDLPQFREMRLINGMMEWEEAPRIAVEQIRISA</sequence>
<comment type="caution">
    <text evidence="1">The sequence shown here is derived from an EMBL/GenBank/DDBJ whole genome shotgun (WGS) entry which is preliminary data.</text>
</comment>
<protein>
    <recommendedName>
        <fullName evidence="3">4-amino-4-deoxychorismate lyase</fullName>
    </recommendedName>
</protein>
<evidence type="ECO:0008006" key="3">
    <source>
        <dbReference type="Google" id="ProtNLM"/>
    </source>
</evidence>
<dbReference type="InterPro" id="IPR043132">
    <property type="entry name" value="BCAT-like_C"/>
</dbReference>
<dbReference type="InterPro" id="IPR001544">
    <property type="entry name" value="Aminotrans_IV"/>
</dbReference>
<organism evidence="1 2">
    <name type="scientific">Flavilitoribacter nigricans (strain ATCC 23147 / DSM 23189 / NBRC 102662 / NCIMB 1420 / SS-2)</name>
    <name type="common">Lewinella nigricans</name>
    <dbReference type="NCBI Taxonomy" id="1122177"/>
    <lineage>
        <taxon>Bacteria</taxon>
        <taxon>Pseudomonadati</taxon>
        <taxon>Bacteroidota</taxon>
        <taxon>Saprospiria</taxon>
        <taxon>Saprospirales</taxon>
        <taxon>Lewinellaceae</taxon>
        <taxon>Flavilitoribacter</taxon>
    </lineage>
</organism>
<dbReference type="Gene3D" id="3.20.10.10">
    <property type="entry name" value="D-amino Acid Aminotransferase, subunit A, domain 2"/>
    <property type="match status" value="1"/>
</dbReference>
<keyword evidence="2" id="KW-1185">Reference proteome</keyword>
<dbReference type="Gene3D" id="3.30.470.10">
    <property type="match status" value="1"/>
</dbReference>
<accession>A0A2D0NE35</accession>
<dbReference type="RefSeq" id="WP_099150001.1">
    <property type="nucleotide sequence ID" value="NZ_PDUD01000017.1"/>
</dbReference>
<proteinExistence type="predicted"/>
<dbReference type="Proteomes" id="UP000223913">
    <property type="component" value="Unassembled WGS sequence"/>
</dbReference>
<dbReference type="Pfam" id="PF01063">
    <property type="entry name" value="Aminotran_4"/>
    <property type="match status" value="1"/>
</dbReference>
<dbReference type="InterPro" id="IPR036038">
    <property type="entry name" value="Aminotransferase-like"/>
</dbReference>